<keyword evidence="6" id="KW-0862">Zinc</keyword>
<keyword evidence="9" id="KW-1185">Reference proteome</keyword>
<gene>
    <name evidence="8" type="ORF">BN9_046370</name>
</gene>
<dbReference type="InterPro" id="IPR013083">
    <property type="entry name" value="Znf_RING/FYVE/PHD"/>
</dbReference>
<reference evidence="8 9" key="1">
    <citation type="submission" date="2012-05" db="EMBL/GenBank/DDBJ databases">
        <title>Recombination and specialization in a pathogen metapopulation.</title>
        <authorList>
            <person name="Gardiner A."/>
            <person name="Kemen E."/>
            <person name="Schultz-Larsen T."/>
            <person name="MacLean D."/>
            <person name="Van Oosterhout C."/>
            <person name="Jones J.D.G."/>
        </authorList>
    </citation>
    <scope>NUCLEOTIDE SEQUENCE [LARGE SCALE GENOMIC DNA]</scope>
    <source>
        <strain evidence="8 9">Ac Nc2</strain>
    </source>
</reference>
<dbReference type="SUPFAM" id="SSF57850">
    <property type="entry name" value="RING/U-box"/>
    <property type="match status" value="2"/>
</dbReference>
<evidence type="ECO:0000256" key="4">
    <source>
        <dbReference type="ARBA" id="ARBA00022771"/>
    </source>
</evidence>
<dbReference type="PANTHER" id="PTHR11685">
    <property type="entry name" value="RBR FAMILY RING FINGER AND IBR DOMAIN-CONTAINING"/>
    <property type="match status" value="1"/>
</dbReference>
<protein>
    <recommendedName>
        <fullName evidence="7">RING-type domain-containing protein</fullName>
    </recommendedName>
</protein>
<dbReference type="PROSITE" id="PS00518">
    <property type="entry name" value="ZF_RING_1"/>
    <property type="match status" value="1"/>
</dbReference>
<dbReference type="Gene3D" id="3.30.40.10">
    <property type="entry name" value="Zinc/RING finger domain, C3HC4 (zinc finger)"/>
    <property type="match status" value="1"/>
</dbReference>
<feature type="domain" description="RING-type" evidence="7">
    <location>
        <begin position="20"/>
        <end position="248"/>
    </location>
</feature>
<evidence type="ECO:0000256" key="6">
    <source>
        <dbReference type="ARBA" id="ARBA00022833"/>
    </source>
</evidence>
<comment type="caution">
    <text evidence="8">The sequence shown here is derived from an EMBL/GenBank/DDBJ whole genome shotgun (WGS) entry which is preliminary data.</text>
</comment>
<evidence type="ECO:0000256" key="1">
    <source>
        <dbReference type="ARBA" id="ARBA00022679"/>
    </source>
</evidence>
<dbReference type="InterPro" id="IPR017907">
    <property type="entry name" value="Znf_RING_CS"/>
</dbReference>
<dbReference type="OrthoDB" id="10009520at2759"/>
<dbReference type="InterPro" id="IPR031127">
    <property type="entry name" value="E3_UB_ligase_RBR"/>
</dbReference>
<dbReference type="GO" id="GO:0008270">
    <property type="term" value="F:zinc ion binding"/>
    <property type="evidence" value="ECO:0007669"/>
    <property type="project" value="UniProtKB-KW"/>
</dbReference>
<name>A0A024GAR1_9STRA</name>
<evidence type="ECO:0000313" key="8">
    <source>
        <dbReference type="EMBL" id="CCI43853.1"/>
    </source>
</evidence>
<keyword evidence="5" id="KW-0833">Ubl conjugation pathway</keyword>
<proteinExistence type="predicted"/>
<dbReference type="Gene3D" id="1.20.120.1750">
    <property type="match status" value="1"/>
</dbReference>
<evidence type="ECO:0000313" key="9">
    <source>
        <dbReference type="Proteomes" id="UP000053237"/>
    </source>
</evidence>
<sequence>MKWLLTPIVHGIRKVRHTLSPRICSICLDILPLLHYTDSSSITDAFVKLSCSHRFCLGCMQQYLSSKIQARQVEPGSLSYFLDSEEERTDKRSGQLLCPIPGCGSTISNSDMLRIGGKEAINRYVNTLKRIHKLCSELIVCEKPGRTYSCPKCSTIACFACGQRKHYLSWIFCRNNLLKSEDATYQKWERSLSKRKFGLSLVRSCPNCRIRIWKEEGCNHMSCSYCKHEFCWVCLMNWDKSMDHNFWVIVFRLFLFALCCDVQSGTAVYILQRKLTASLISPSLLRWFNVLHGFLARAYE</sequence>
<evidence type="ECO:0000256" key="5">
    <source>
        <dbReference type="ARBA" id="ARBA00022786"/>
    </source>
</evidence>
<dbReference type="Proteomes" id="UP000053237">
    <property type="component" value="Unassembled WGS sequence"/>
</dbReference>
<keyword evidence="2" id="KW-0479">Metal-binding</keyword>
<dbReference type="AlphaFoldDB" id="A0A024GAR1"/>
<dbReference type="PROSITE" id="PS51873">
    <property type="entry name" value="TRIAD"/>
    <property type="match status" value="1"/>
</dbReference>
<dbReference type="InParanoid" id="A0A024GAR1"/>
<dbReference type="GO" id="GO:0004842">
    <property type="term" value="F:ubiquitin-protein transferase activity"/>
    <property type="evidence" value="ECO:0007669"/>
    <property type="project" value="InterPro"/>
</dbReference>
<dbReference type="InterPro" id="IPR044066">
    <property type="entry name" value="TRIAD_supradom"/>
</dbReference>
<accession>A0A024GAR1</accession>
<evidence type="ECO:0000259" key="7">
    <source>
        <dbReference type="PROSITE" id="PS51873"/>
    </source>
</evidence>
<dbReference type="EMBL" id="CAIX01000056">
    <property type="protein sequence ID" value="CCI43853.1"/>
    <property type="molecule type" value="Genomic_DNA"/>
</dbReference>
<dbReference type="Pfam" id="PF22191">
    <property type="entry name" value="IBR_1"/>
    <property type="match status" value="1"/>
</dbReference>
<evidence type="ECO:0000256" key="3">
    <source>
        <dbReference type="ARBA" id="ARBA00022737"/>
    </source>
</evidence>
<keyword evidence="1" id="KW-0808">Transferase</keyword>
<keyword evidence="4" id="KW-0863">Zinc-finger</keyword>
<dbReference type="GO" id="GO:0016567">
    <property type="term" value="P:protein ubiquitination"/>
    <property type="evidence" value="ECO:0007669"/>
    <property type="project" value="InterPro"/>
</dbReference>
<dbReference type="STRING" id="65357.A0A024GAR1"/>
<keyword evidence="3" id="KW-0677">Repeat</keyword>
<evidence type="ECO:0000256" key="2">
    <source>
        <dbReference type="ARBA" id="ARBA00022723"/>
    </source>
</evidence>
<organism evidence="8 9">
    <name type="scientific">Albugo candida</name>
    <dbReference type="NCBI Taxonomy" id="65357"/>
    <lineage>
        <taxon>Eukaryota</taxon>
        <taxon>Sar</taxon>
        <taxon>Stramenopiles</taxon>
        <taxon>Oomycota</taxon>
        <taxon>Peronosporomycetes</taxon>
        <taxon>Albuginales</taxon>
        <taxon>Albuginaceae</taxon>
        <taxon>Albugo</taxon>
    </lineage>
</organism>